<gene>
    <name evidence="3" type="ORF">FPZ49_07190</name>
</gene>
<name>A0A559KEF8_9BACL</name>
<sequence>MKKRQILCSAIVLCSLGFALPVQAYDDTARPGASTNTTSTATYSSGSQGIGTSTTGYGSDSLFGTYNTNNKGTVRGLSDGMALRPHPYGVNDYNNRLTTYATDTTPKKTNWNWLGLLGLLGLFGLGSRSRTDTR</sequence>
<evidence type="ECO:0000256" key="1">
    <source>
        <dbReference type="SAM" id="MobiDB-lite"/>
    </source>
</evidence>
<dbReference type="AlphaFoldDB" id="A0A559KEF8"/>
<evidence type="ECO:0000256" key="2">
    <source>
        <dbReference type="SAM" id="SignalP"/>
    </source>
</evidence>
<dbReference type="RefSeq" id="WP_144845003.1">
    <property type="nucleotide sequence ID" value="NZ_VNJI01000007.1"/>
</dbReference>
<feature type="compositionally biased region" description="Low complexity" evidence="1">
    <location>
        <begin position="32"/>
        <end position="50"/>
    </location>
</feature>
<dbReference type="Proteomes" id="UP000317036">
    <property type="component" value="Unassembled WGS sequence"/>
</dbReference>
<proteinExistence type="predicted"/>
<keyword evidence="2" id="KW-0732">Signal</keyword>
<evidence type="ECO:0008006" key="5">
    <source>
        <dbReference type="Google" id="ProtNLM"/>
    </source>
</evidence>
<dbReference type="NCBIfam" id="NF041742">
    <property type="entry name" value="WGxxGxxG_fam"/>
    <property type="match status" value="1"/>
</dbReference>
<feature type="chain" id="PRO_5021830958" description="WGxxGxxG-CTERM domain-containing protein" evidence="2">
    <location>
        <begin position="25"/>
        <end position="134"/>
    </location>
</feature>
<keyword evidence="4" id="KW-1185">Reference proteome</keyword>
<reference evidence="3 4" key="1">
    <citation type="submission" date="2019-07" db="EMBL/GenBank/DDBJ databases">
        <authorList>
            <person name="Kim J."/>
        </authorList>
    </citation>
    <scope>NUCLEOTIDE SEQUENCE [LARGE SCALE GENOMIC DNA]</scope>
    <source>
        <strain evidence="3 4">JC52</strain>
    </source>
</reference>
<feature type="signal peptide" evidence="2">
    <location>
        <begin position="1"/>
        <end position="24"/>
    </location>
</feature>
<feature type="region of interest" description="Disordered" evidence="1">
    <location>
        <begin position="30"/>
        <end position="50"/>
    </location>
</feature>
<comment type="caution">
    <text evidence="3">The sequence shown here is derived from an EMBL/GenBank/DDBJ whole genome shotgun (WGS) entry which is preliminary data.</text>
</comment>
<organism evidence="3 4">
    <name type="scientific">Paenibacillus cremeus</name>
    <dbReference type="NCBI Taxonomy" id="2163881"/>
    <lineage>
        <taxon>Bacteria</taxon>
        <taxon>Bacillati</taxon>
        <taxon>Bacillota</taxon>
        <taxon>Bacilli</taxon>
        <taxon>Bacillales</taxon>
        <taxon>Paenibacillaceae</taxon>
        <taxon>Paenibacillus</taxon>
    </lineage>
</organism>
<evidence type="ECO:0000313" key="4">
    <source>
        <dbReference type="Proteomes" id="UP000317036"/>
    </source>
</evidence>
<evidence type="ECO:0000313" key="3">
    <source>
        <dbReference type="EMBL" id="TVY10514.1"/>
    </source>
</evidence>
<protein>
    <recommendedName>
        <fullName evidence="5">WGxxGxxG-CTERM domain-containing protein</fullName>
    </recommendedName>
</protein>
<accession>A0A559KEF8</accession>
<dbReference type="EMBL" id="VNJI01000007">
    <property type="protein sequence ID" value="TVY10514.1"/>
    <property type="molecule type" value="Genomic_DNA"/>
</dbReference>